<proteinExistence type="predicted"/>
<name>A0A804NIC5_MAIZE</name>
<accession>A0A804NIC5</accession>
<dbReference type="AlphaFoldDB" id="A0A804NIC5"/>
<reference evidence="1" key="3">
    <citation type="submission" date="2021-05" db="UniProtKB">
        <authorList>
            <consortium name="EnsemblPlants"/>
        </authorList>
    </citation>
    <scope>IDENTIFICATION</scope>
    <source>
        <strain evidence="1">cv. B73</strain>
    </source>
</reference>
<evidence type="ECO:0000313" key="2">
    <source>
        <dbReference type="Proteomes" id="UP000007305"/>
    </source>
</evidence>
<dbReference type="InParanoid" id="A0A804NIC5"/>
<reference evidence="2" key="1">
    <citation type="submission" date="2015-12" db="EMBL/GenBank/DDBJ databases">
        <title>Update maize B73 reference genome by single molecule sequencing technologies.</title>
        <authorList>
            <consortium name="Maize Genome Sequencing Project"/>
            <person name="Ware D."/>
        </authorList>
    </citation>
    <scope>NUCLEOTIDE SEQUENCE [LARGE SCALE GENOMIC DNA]</scope>
    <source>
        <strain evidence="2">cv. B73</strain>
    </source>
</reference>
<dbReference type="Proteomes" id="UP000007305">
    <property type="component" value="Chromosome 3"/>
</dbReference>
<evidence type="ECO:0000313" key="1">
    <source>
        <dbReference type="EnsemblPlants" id="Zm00001eb162490_P001"/>
    </source>
</evidence>
<reference evidence="1" key="2">
    <citation type="submission" date="2019-07" db="EMBL/GenBank/DDBJ databases">
        <authorList>
            <person name="Seetharam A."/>
            <person name="Woodhouse M."/>
            <person name="Cannon E."/>
        </authorList>
    </citation>
    <scope>NUCLEOTIDE SEQUENCE [LARGE SCALE GENOMIC DNA]</scope>
    <source>
        <strain evidence="1">cv. B73</strain>
    </source>
</reference>
<keyword evidence="2" id="KW-1185">Reference proteome</keyword>
<sequence length="104" mass="11354">MAQQQRWTRALWCRGAAGAGPGGDLDPDAVPEGSCIVEPEEDVVAVFVCLKAEVTDGVGNHTFLDQAYFVLDFALIEEPHKELQPFHTKSGSSRLGADRDWIIV</sequence>
<dbReference type="Gramene" id="Zm00001eb162490_T001">
    <property type="protein sequence ID" value="Zm00001eb162490_P001"/>
    <property type="gene ID" value="Zm00001eb162490"/>
</dbReference>
<protein>
    <submittedName>
        <fullName evidence="1">Uncharacterized protein</fullName>
    </submittedName>
</protein>
<organism evidence="1 2">
    <name type="scientific">Zea mays</name>
    <name type="common">Maize</name>
    <dbReference type="NCBI Taxonomy" id="4577"/>
    <lineage>
        <taxon>Eukaryota</taxon>
        <taxon>Viridiplantae</taxon>
        <taxon>Streptophyta</taxon>
        <taxon>Embryophyta</taxon>
        <taxon>Tracheophyta</taxon>
        <taxon>Spermatophyta</taxon>
        <taxon>Magnoliopsida</taxon>
        <taxon>Liliopsida</taxon>
        <taxon>Poales</taxon>
        <taxon>Poaceae</taxon>
        <taxon>PACMAD clade</taxon>
        <taxon>Panicoideae</taxon>
        <taxon>Andropogonodae</taxon>
        <taxon>Andropogoneae</taxon>
        <taxon>Tripsacinae</taxon>
        <taxon>Zea</taxon>
    </lineage>
</organism>
<dbReference type="EnsemblPlants" id="Zm00001eb162490_T001">
    <property type="protein sequence ID" value="Zm00001eb162490_P001"/>
    <property type="gene ID" value="Zm00001eb162490"/>
</dbReference>